<name>A0A9E7M7N1_9CAUD</name>
<proteinExistence type="predicted"/>
<dbReference type="Proteomes" id="UP001055992">
    <property type="component" value="Segment"/>
</dbReference>
<dbReference type="InterPro" id="IPR057548">
    <property type="entry name" value="S-AdoMet_lyase-like"/>
</dbReference>
<sequence length="133" mass="15169">MKLNKMMVLVSAECSDLCDSENADRTSELRHWIYNSYRHRFSPALGKYNGNTENSFLIQVDDFRDVGFIADKAEEMNQESILILDARDKAFLYYPATKALEPIGIMLSCPLSAFNAEHHTAYTIIGDIAYYTI</sequence>
<evidence type="ECO:0000313" key="1">
    <source>
        <dbReference type="EMBL" id="URY99148.1"/>
    </source>
</evidence>
<dbReference type="EMBL" id="OL362270">
    <property type="protein sequence ID" value="URY99148.1"/>
    <property type="molecule type" value="Genomic_DNA"/>
</dbReference>
<gene>
    <name evidence="1" type="ORF">6937_0017</name>
</gene>
<keyword evidence="2" id="KW-1185">Reference proteome</keyword>
<evidence type="ECO:0000313" key="2">
    <source>
        <dbReference type="Proteomes" id="UP001055992"/>
    </source>
</evidence>
<dbReference type="Pfam" id="PF23780">
    <property type="entry name" value="S-AdoMet_lyase"/>
    <property type="match status" value="1"/>
</dbReference>
<accession>A0A9E7M7N1</accession>
<protein>
    <submittedName>
        <fullName evidence="1">Uncharacterized protein</fullName>
    </submittedName>
</protein>
<reference evidence="1" key="1">
    <citation type="submission" date="2021-11" db="EMBL/GenBank/DDBJ databases">
        <title>The TAILOR 12: Case summaries of 12 patient that have undergone phage therapy for multidrug-resistant infections.</title>
        <authorList>
            <person name="Green S."/>
            <person name="Terwilliger A."/>
            <person name="Clark J."/>
            <person name="Salazar K."/>
            <person name="Maresso A."/>
        </authorList>
    </citation>
    <scope>NUCLEOTIDE SEQUENCE</scope>
</reference>
<organism evidence="1 2">
    <name type="scientific">Klebsiella phage 6937</name>
    <dbReference type="NCBI Taxonomy" id="2912294"/>
    <lineage>
        <taxon>Viruses</taxon>
        <taxon>Duplodnaviria</taxon>
        <taxon>Heunggongvirae</taxon>
        <taxon>Uroviricota</taxon>
        <taxon>Caudoviricetes</taxon>
        <taxon>Autographivirales</taxon>
        <taxon>Autonotataviridae</taxon>
        <taxon>Melnykvirinae</taxon>
        <taxon>Cullenvirus</taxon>
        <taxon>Cullenvirus 6937</taxon>
    </lineage>
</organism>